<evidence type="ECO:0000313" key="4">
    <source>
        <dbReference type="EMBL" id="CAD8049926.1"/>
    </source>
</evidence>
<dbReference type="EMBL" id="CAJJDN010000004">
    <property type="protein sequence ID" value="CAD8049926.1"/>
    <property type="molecule type" value="Genomic_DNA"/>
</dbReference>
<feature type="chain" id="PRO_5035907498" description="Xylanase inhibitor C-terminal domain-containing protein" evidence="2">
    <location>
        <begin position="18"/>
        <end position="423"/>
    </location>
</feature>
<feature type="region of interest" description="Disordered" evidence="1">
    <location>
        <begin position="97"/>
        <end position="134"/>
    </location>
</feature>
<dbReference type="InterPro" id="IPR032799">
    <property type="entry name" value="TAXi_C"/>
</dbReference>
<protein>
    <recommendedName>
        <fullName evidence="3">Xylanase inhibitor C-terminal domain-containing protein</fullName>
    </recommendedName>
</protein>
<comment type="caution">
    <text evidence="4">The sequence shown here is derived from an EMBL/GenBank/DDBJ whole genome shotgun (WGS) entry which is preliminary data.</text>
</comment>
<dbReference type="AlphaFoldDB" id="A0A8S1KAG1"/>
<gene>
    <name evidence="4" type="ORF">PSON_ATCC_30995.1.T0040385</name>
</gene>
<organism evidence="4 5">
    <name type="scientific">Paramecium sonneborni</name>
    <dbReference type="NCBI Taxonomy" id="65129"/>
    <lineage>
        <taxon>Eukaryota</taxon>
        <taxon>Sar</taxon>
        <taxon>Alveolata</taxon>
        <taxon>Ciliophora</taxon>
        <taxon>Intramacronucleata</taxon>
        <taxon>Oligohymenophorea</taxon>
        <taxon>Peniculida</taxon>
        <taxon>Parameciidae</taxon>
        <taxon>Paramecium</taxon>
    </lineage>
</organism>
<evidence type="ECO:0000259" key="3">
    <source>
        <dbReference type="Pfam" id="PF14541"/>
    </source>
</evidence>
<accession>A0A8S1KAG1</accession>
<keyword evidence="2" id="KW-0732">Signal</keyword>
<proteinExistence type="predicted"/>
<feature type="signal peptide" evidence="2">
    <location>
        <begin position="1"/>
        <end position="17"/>
    </location>
</feature>
<name>A0A8S1KAG1_9CILI</name>
<evidence type="ECO:0000313" key="5">
    <source>
        <dbReference type="Proteomes" id="UP000692954"/>
    </source>
</evidence>
<feature type="domain" description="Xylanase inhibitor C-terminal" evidence="3">
    <location>
        <begin position="254"/>
        <end position="346"/>
    </location>
</feature>
<evidence type="ECO:0000256" key="2">
    <source>
        <dbReference type="SAM" id="SignalP"/>
    </source>
</evidence>
<dbReference type="Pfam" id="PF14541">
    <property type="entry name" value="TAXi_C"/>
    <property type="match status" value="1"/>
</dbReference>
<feature type="compositionally biased region" description="Low complexity" evidence="1">
    <location>
        <begin position="104"/>
        <end position="134"/>
    </location>
</feature>
<reference evidence="4" key="1">
    <citation type="submission" date="2021-01" db="EMBL/GenBank/DDBJ databases">
        <authorList>
            <consortium name="Genoscope - CEA"/>
            <person name="William W."/>
        </authorList>
    </citation>
    <scope>NUCLEOTIDE SEQUENCE</scope>
</reference>
<sequence>MLTFLLLQIVSSMPIYGNFSQYYYYVELQDKKWILDQNFDAAIEFASDSKLKEIYQESQIDRGICNPIKLDNYTVQAQRFIFIQTLFLDKNIKNQTKDDKQQINEDQQTQNNENQQTQDDKQQQINENQQTQDNENQQINENQQTQDDKQQINENQLQIGNFTIKKTWARNYSQLQEINNYLGLSKIVKNSSSDLKLKLCLAQNGGYMKIGNFPKGDEYIQIKQNCIQNLQCLINLQWIEIKYSTMMGLNLIKAEIDLSSSYVYFPPNIYSEVMQKLYCQGYFCPKRNDKNGLVCYDNNDDNLETFYDRFEKIKFKFEGENSFIWFPQDYLVTNDDKTFCFPIKRETSQIILEIKNLFLEINHQQSIIKIVLQKQALMKQRKIYFKQNKINQKDYPQEQQYLFLHQLQLTFFLRKSQGIQINN</sequence>
<keyword evidence="5" id="KW-1185">Reference proteome</keyword>
<dbReference type="Proteomes" id="UP000692954">
    <property type="component" value="Unassembled WGS sequence"/>
</dbReference>
<evidence type="ECO:0000256" key="1">
    <source>
        <dbReference type="SAM" id="MobiDB-lite"/>
    </source>
</evidence>
<dbReference type="OrthoDB" id="10540801at2759"/>